<name>A0A238KK34_9RHOB</name>
<feature type="domain" description="Transcriptional repressor PaaX-like C-terminal" evidence="2">
    <location>
        <begin position="189"/>
        <end position="246"/>
    </location>
</feature>
<sequence>MEDRAFDALVVDLRGADLPRVWSLLVTVFGDLAQDGAAIPAAVLGQIVAPIGVRPEAMRVALHRLKKDGWIDSQRSGRTSLYRLSAQGRAQTVAASPRIYASEPPAREAWLVLTDPAAPQPGAESDLWLTPHMRLSSGSPAGAEAFATRLDPDAPLPGWMTARVCDAGVVALSADLETRLFRLQDRLPADLTATQAAILRVLIVHGWRRIVLKTPQLPDHVFPAAWQGPACRARVATLLERLPRHSPEALSLAA</sequence>
<dbReference type="PANTHER" id="PTHR30319:SF1">
    <property type="entry name" value="TRANSCRIPTIONAL REPRESSOR PAAX"/>
    <property type="match status" value="1"/>
</dbReference>
<keyword evidence="4" id="KW-1185">Reference proteome</keyword>
<feature type="domain" description="Transcriptional repressor PaaX-like N-terminal" evidence="1">
    <location>
        <begin position="22"/>
        <end position="88"/>
    </location>
</feature>
<dbReference type="OrthoDB" id="2270427at2"/>
<dbReference type="SUPFAM" id="SSF46785">
    <property type="entry name" value="Winged helix' DNA-binding domain"/>
    <property type="match status" value="1"/>
</dbReference>
<evidence type="ECO:0000313" key="3">
    <source>
        <dbReference type="EMBL" id="SMX43078.1"/>
    </source>
</evidence>
<accession>A0A238KK34</accession>
<dbReference type="InterPro" id="IPR036390">
    <property type="entry name" value="WH_DNA-bd_sf"/>
</dbReference>
<dbReference type="PANTHER" id="PTHR30319">
    <property type="entry name" value="PHENYLACETIC ACID REGULATOR-RELATED TRANSCRIPTIONAL REPRESSOR"/>
    <property type="match status" value="1"/>
</dbReference>
<reference evidence="3 4" key="1">
    <citation type="submission" date="2017-05" db="EMBL/GenBank/DDBJ databases">
        <authorList>
            <person name="Song R."/>
            <person name="Chenine A.L."/>
            <person name="Ruprecht R.M."/>
        </authorList>
    </citation>
    <scope>NUCLEOTIDE SEQUENCE [LARGE SCALE GENOMIC DNA]</scope>
    <source>
        <strain evidence="3 4">CECT 8898</strain>
    </source>
</reference>
<evidence type="ECO:0000313" key="4">
    <source>
        <dbReference type="Proteomes" id="UP000207598"/>
    </source>
</evidence>
<dbReference type="Pfam" id="PF08223">
    <property type="entry name" value="PaaX_C"/>
    <property type="match status" value="1"/>
</dbReference>
<dbReference type="RefSeq" id="WP_094021559.1">
    <property type="nucleotide sequence ID" value="NZ_FXYF01000007.1"/>
</dbReference>
<dbReference type="InterPro" id="IPR036388">
    <property type="entry name" value="WH-like_DNA-bd_sf"/>
</dbReference>
<dbReference type="Gene3D" id="1.10.10.10">
    <property type="entry name" value="Winged helix-like DNA-binding domain superfamily/Winged helix DNA-binding domain"/>
    <property type="match status" value="1"/>
</dbReference>
<proteinExistence type="predicted"/>
<evidence type="ECO:0000259" key="1">
    <source>
        <dbReference type="Pfam" id="PF07848"/>
    </source>
</evidence>
<dbReference type="Pfam" id="PF07848">
    <property type="entry name" value="PaaX"/>
    <property type="match status" value="1"/>
</dbReference>
<dbReference type="InterPro" id="IPR011965">
    <property type="entry name" value="PaaX_trns_reg"/>
</dbReference>
<dbReference type="PIRSF" id="PIRSF020623">
    <property type="entry name" value="PaaX"/>
    <property type="match status" value="1"/>
</dbReference>
<dbReference type="Gene3D" id="1.20.58.1460">
    <property type="match status" value="1"/>
</dbReference>
<organism evidence="3 4">
    <name type="scientific">Maliponia aquimaris</name>
    <dbReference type="NCBI Taxonomy" id="1673631"/>
    <lineage>
        <taxon>Bacteria</taxon>
        <taxon>Pseudomonadati</taxon>
        <taxon>Pseudomonadota</taxon>
        <taxon>Alphaproteobacteria</taxon>
        <taxon>Rhodobacterales</taxon>
        <taxon>Paracoccaceae</taxon>
        <taxon>Maliponia</taxon>
    </lineage>
</organism>
<dbReference type="EMBL" id="FXYF01000007">
    <property type="protein sequence ID" value="SMX43078.1"/>
    <property type="molecule type" value="Genomic_DNA"/>
</dbReference>
<gene>
    <name evidence="3" type="primary">paaX</name>
    <name evidence="3" type="ORF">MAA8898_02732</name>
</gene>
<dbReference type="GO" id="GO:0006351">
    <property type="term" value="P:DNA-templated transcription"/>
    <property type="evidence" value="ECO:0007669"/>
    <property type="project" value="InterPro"/>
</dbReference>
<dbReference type="InterPro" id="IPR013225">
    <property type="entry name" value="PaaX_C"/>
</dbReference>
<dbReference type="AlphaFoldDB" id="A0A238KK34"/>
<protein>
    <submittedName>
        <fullName evidence="3">Transcriptional repressor PaaX</fullName>
    </submittedName>
</protein>
<dbReference type="Gene3D" id="3.30.70.2670">
    <property type="match status" value="1"/>
</dbReference>
<dbReference type="InterPro" id="IPR012906">
    <property type="entry name" value="PaaX-like_N"/>
</dbReference>
<evidence type="ECO:0000259" key="2">
    <source>
        <dbReference type="Pfam" id="PF08223"/>
    </source>
</evidence>
<dbReference type="Proteomes" id="UP000207598">
    <property type="component" value="Unassembled WGS sequence"/>
</dbReference>